<keyword evidence="8" id="KW-0902">Two-component regulatory system</keyword>
<keyword evidence="13" id="KW-1185">Reference proteome</keyword>
<dbReference type="Pfam" id="PF07730">
    <property type="entry name" value="HisKA_3"/>
    <property type="match status" value="1"/>
</dbReference>
<keyword evidence="4" id="KW-0808">Transferase</keyword>
<evidence type="ECO:0000256" key="4">
    <source>
        <dbReference type="ARBA" id="ARBA00022679"/>
    </source>
</evidence>
<keyword evidence="10" id="KW-1133">Transmembrane helix</keyword>
<keyword evidence="10" id="KW-0472">Membrane</keyword>
<dbReference type="PANTHER" id="PTHR24421">
    <property type="entry name" value="NITRATE/NITRITE SENSOR PROTEIN NARX-RELATED"/>
    <property type="match status" value="1"/>
</dbReference>
<dbReference type="Gene3D" id="1.20.5.1930">
    <property type="match status" value="1"/>
</dbReference>
<keyword evidence="5" id="KW-0547">Nucleotide-binding</keyword>
<feature type="transmembrane region" description="Helical" evidence="10">
    <location>
        <begin position="55"/>
        <end position="76"/>
    </location>
</feature>
<keyword evidence="10" id="KW-0812">Transmembrane</keyword>
<feature type="transmembrane region" description="Helical" evidence="10">
    <location>
        <begin position="82"/>
        <end position="115"/>
    </location>
</feature>
<dbReference type="InterPro" id="IPR036890">
    <property type="entry name" value="HATPase_C_sf"/>
</dbReference>
<evidence type="ECO:0000256" key="10">
    <source>
        <dbReference type="SAM" id="Phobius"/>
    </source>
</evidence>
<evidence type="ECO:0000256" key="1">
    <source>
        <dbReference type="ARBA" id="ARBA00000085"/>
    </source>
</evidence>
<evidence type="ECO:0000256" key="2">
    <source>
        <dbReference type="ARBA" id="ARBA00012438"/>
    </source>
</evidence>
<evidence type="ECO:0000256" key="5">
    <source>
        <dbReference type="ARBA" id="ARBA00022741"/>
    </source>
</evidence>
<dbReference type="EC" id="2.7.13.3" evidence="2"/>
<feature type="region of interest" description="Disordered" evidence="9">
    <location>
        <begin position="356"/>
        <end position="379"/>
    </location>
</feature>
<evidence type="ECO:0000256" key="7">
    <source>
        <dbReference type="ARBA" id="ARBA00022840"/>
    </source>
</evidence>
<dbReference type="RefSeq" id="WP_209694534.1">
    <property type="nucleotide sequence ID" value="NZ_BAAAVU010000013.1"/>
</dbReference>
<evidence type="ECO:0000256" key="3">
    <source>
        <dbReference type="ARBA" id="ARBA00022553"/>
    </source>
</evidence>
<evidence type="ECO:0000256" key="9">
    <source>
        <dbReference type="SAM" id="MobiDB-lite"/>
    </source>
</evidence>
<organism evidence="12 13">
    <name type="scientific">Kribbella aluminosa</name>
    <dbReference type="NCBI Taxonomy" id="416017"/>
    <lineage>
        <taxon>Bacteria</taxon>
        <taxon>Bacillati</taxon>
        <taxon>Actinomycetota</taxon>
        <taxon>Actinomycetes</taxon>
        <taxon>Propionibacteriales</taxon>
        <taxon>Kribbellaceae</taxon>
        <taxon>Kribbella</taxon>
    </lineage>
</organism>
<evidence type="ECO:0000256" key="6">
    <source>
        <dbReference type="ARBA" id="ARBA00022777"/>
    </source>
</evidence>
<feature type="region of interest" description="Disordered" evidence="9">
    <location>
        <begin position="417"/>
        <end position="442"/>
    </location>
</feature>
<keyword evidence="3" id="KW-0597">Phosphoprotein</keyword>
<comment type="caution">
    <text evidence="12">The sequence shown here is derived from an EMBL/GenBank/DDBJ whole genome shotgun (WGS) entry which is preliminary data.</text>
</comment>
<name>A0ABS4UJD1_9ACTN</name>
<evidence type="ECO:0000259" key="11">
    <source>
        <dbReference type="Pfam" id="PF07730"/>
    </source>
</evidence>
<gene>
    <name evidence="12" type="ORF">JOF29_002739</name>
</gene>
<dbReference type="GO" id="GO:0016301">
    <property type="term" value="F:kinase activity"/>
    <property type="evidence" value="ECO:0007669"/>
    <property type="project" value="UniProtKB-KW"/>
</dbReference>
<dbReference type="EMBL" id="JAGINT010000001">
    <property type="protein sequence ID" value="MBP2351656.1"/>
    <property type="molecule type" value="Genomic_DNA"/>
</dbReference>
<reference evidence="12 13" key="1">
    <citation type="submission" date="2021-03" db="EMBL/GenBank/DDBJ databases">
        <title>Sequencing the genomes of 1000 actinobacteria strains.</title>
        <authorList>
            <person name="Klenk H.-P."/>
        </authorList>
    </citation>
    <scope>NUCLEOTIDE SEQUENCE [LARGE SCALE GENOMIC DNA]</scope>
    <source>
        <strain evidence="12 13">DSM 18824</strain>
    </source>
</reference>
<evidence type="ECO:0000313" key="12">
    <source>
        <dbReference type="EMBL" id="MBP2351656.1"/>
    </source>
</evidence>
<keyword evidence="6 12" id="KW-0418">Kinase</keyword>
<protein>
    <recommendedName>
        <fullName evidence="2">histidine kinase</fullName>
        <ecNumber evidence="2">2.7.13.3</ecNumber>
    </recommendedName>
</protein>
<feature type="transmembrane region" description="Helical" evidence="10">
    <location>
        <begin position="122"/>
        <end position="140"/>
    </location>
</feature>
<evidence type="ECO:0000256" key="8">
    <source>
        <dbReference type="ARBA" id="ARBA00023012"/>
    </source>
</evidence>
<proteinExistence type="predicted"/>
<sequence length="442" mass="45558">MNFRGLLPSRPGGPADPDRWVDLGPPRFPVAGKVVLAAVVPLAMLGWVRHEPLSGGRAVAVVAIAVVVGAALGTLARWPIPALAIALGGGAAVIGIDQASPVMFLATEVALFGVASLRTHGVALVAGSATAVVLFGLSWADTGGPVTDARVIMSVVATALAFASGRAVRGHWALVAALADRARRADEMREQEARARVAEERVRIARELHDVVAHQIAVINLHAGLARKAQGRDADVTETSLVHVQDAARNVLDDLGTVLRVLRSSTPDSPDGPELAPTSGLDRLDGLLANVTATGFEVRLRRVGRPRAMDAACDLAAFRIIQESLTNATKHGAGQADLSLVHDATTLTIEVRNPVRLDPTVPDGTRPGQSGPADRAVGTGQGLIGMRERANAVGGSLSTDLGDDGVYRVDAVIPHHPSSAPVPVPGARTAAGTGAKRCGGTA</sequence>
<dbReference type="InterPro" id="IPR050482">
    <property type="entry name" value="Sensor_HK_TwoCompSys"/>
</dbReference>
<dbReference type="SUPFAM" id="SSF55874">
    <property type="entry name" value="ATPase domain of HSP90 chaperone/DNA topoisomerase II/histidine kinase"/>
    <property type="match status" value="1"/>
</dbReference>
<dbReference type="Gene3D" id="3.30.565.10">
    <property type="entry name" value="Histidine kinase-like ATPase, C-terminal domain"/>
    <property type="match status" value="1"/>
</dbReference>
<dbReference type="CDD" id="cd16917">
    <property type="entry name" value="HATPase_UhpB-NarQ-NarX-like"/>
    <property type="match status" value="1"/>
</dbReference>
<keyword evidence="7" id="KW-0067">ATP-binding</keyword>
<comment type="catalytic activity">
    <reaction evidence="1">
        <text>ATP + protein L-histidine = ADP + protein N-phospho-L-histidine.</text>
        <dbReference type="EC" id="2.7.13.3"/>
    </reaction>
</comment>
<feature type="domain" description="Signal transduction histidine kinase subgroup 3 dimerisation and phosphoacceptor" evidence="11">
    <location>
        <begin position="200"/>
        <end position="265"/>
    </location>
</feature>
<dbReference type="Proteomes" id="UP000755585">
    <property type="component" value="Unassembled WGS sequence"/>
</dbReference>
<dbReference type="PANTHER" id="PTHR24421:SF10">
    <property type="entry name" value="NITRATE_NITRITE SENSOR PROTEIN NARQ"/>
    <property type="match status" value="1"/>
</dbReference>
<evidence type="ECO:0000313" key="13">
    <source>
        <dbReference type="Proteomes" id="UP000755585"/>
    </source>
</evidence>
<dbReference type="InterPro" id="IPR011712">
    <property type="entry name" value="Sig_transdc_His_kin_sub3_dim/P"/>
</dbReference>
<feature type="transmembrane region" description="Helical" evidence="10">
    <location>
        <begin position="30"/>
        <end position="48"/>
    </location>
</feature>
<accession>A0ABS4UJD1</accession>